<dbReference type="GO" id="GO:0006979">
    <property type="term" value="P:response to oxidative stress"/>
    <property type="evidence" value="ECO:0007669"/>
    <property type="project" value="InterPro"/>
</dbReference>
<comment type="catalytic activity">
    <reaction evidence="1">
        <text>2 a phenolic donor + H2O2 = 2 a phenolic radical donor + 2 H2O</text>
        <dbReference type="Rhea" id="RHEA:56136"/>
        <dbReference type="ChEBI" id="CHEBI:15377"/>
        <dbReference type="ChEBI" id="CHEBI:16240"/>
        <dbReference type="ChEBI" id="CHEBI:139520"/>
        <dbReference type="ChEBI" id="CHEBI:139521"/>
        <dbReference type="EC" id="1.11.1.7"/>
    </reaction>
</comment>
<dbReference type="Pfam" id="PF00141">
    <property type="entry name" value="peroxidase"/>
    <property type="match status" value="1"/>
</dbReference>
<name>A0A3L6SDG5_PANMI</name>
<dbReference type="InterPro" id="IPR010255">
    <property type="entry name" value="Haem_peroxidase_sf"/>
</dbReference>
<accession>A0A3L6SDG5</accession>
<dbReference type="SUPFAM" id="SSF48113">
    <property type="entry name" value="Heme-dependent peroxidases"/>
    <property type="match status" value="1"/>
</dbReference>
<dbReference type="PROSITE" id="PS50873">
    <property type="entry name" value="PEROXIDASE_4"/>
    <property type="match status" value="1"/>
</dbReference>
<keyword evidence="10" id="KW-0408">Iron</keyword>
<protein>
    <recommendedName>
        <fullName evidence="15">Plant heme peroxidase family profile domain-containing protein</fullName>
    </recommendedName>
</protein>
<comment type="similarity">
    <text evidence="13">Belongs to the peroxidase family.</text>
</comment>
<dbReference type="OrthoDB" id="2113341at2759"/>
<evidence type="ECO:0000313" key="17">
    <source>
        <dbReference type="Proteomes" id="UP000275267"/>
    </source>
</evidence>
<keyword evidence="11" id="KW-0376">Hydrogen peroxide</keyword>
<evidence type="ECO:0000256" key="9">
    <source>
        <dbReference type="ARBA" id="ARBA00023002"/>
    </source>
</evidence>
<evidence type="ECO:0000256" key="8">
    <source>
        <dbReference type="ARBA" id="ARBA00022837"/>
    </source>
</evidence>
<evidence type="ECO:0000256" key="13">
    <source>
        <dbReference type="RuleBase" id="RU004241"/>
    </source>
</evidence>
<evidence type="ECO:0000256" key="14">
    <source>
        <dbReference type="SAM" id="MobiDB-lite"/>
    </source>
</evidence>
<dbReference type="AlphaFoldDB" id="A0A3L6SDG5"/>
<evidence type="ECO:0000256" key="6">
    <source>
        <dbReference type="ARBA" id="ARBA00022617"/>
    </source>
</evidence>
<evidence type="ECO:0000259" key="15">
    <source>
        <dbReference type="PROSITE" id="PS50873"/>
    </source>
</evidence>
<evidence type="ECO:0000313" key="16">
    <source>
        <dbReference type="EMBL" id="RLN19080.1"/>
    </source>
</evidence>
<feature type="domain" description="Plant heme peroxidase family profile" evidence="15">
    <location>
        <begin position="1"/>
        <end position="71"/>
    </location>
</feature>
<dbReference type="InterPro" id="IPR002016">
    <property type="entry name" value="Haem_peroxidase"/>
</dbReference>
<dbReference type="EMBL" id="PQIB02000005">
    <property type="protein sequence ID" value="RLN19080.1"/>
    <property type="molecule type" value="Genomic_DNA"/>
</dbReference>
<evidence type="ECO:0000256" key="5">
    <source>
        <dbReference type="ARBA" id="ARBA00022559"/>
    </source>
</evidence>
<keyword evidence="5" id="KW-0575">Peroxidase</keyword>
<evidence type="ECO:0000256" key="11">
    <source>
        <dbReference type="ARBA" id="ARBA00023324"/>
    </source>
</evidence>
<keyword evidence="6" id="KW-0349">Heme</keyword>
<keyword evidence="9" id="KW-0560">Oxidoreductase</keyword>
<feature type="binding site" evidence="12">
    <location>
        <position position="36"/>
    </location>
    <ligand>
        <name>substrate</name>
    </ligand>
</feature>
<dbReference type="GO" id="GO:0020037">
    <property type="term" value="F:heme binding"/>
    <property type="evidence" value="ECO:0007669"/>
    <property type="project" value="InterPro"/>
</dbReference>
<gene>
    <name evidence="16" type="ORF">C2845_PM02G39380</name>
</gene>
<comment type="subcellular location">
    <subcellularLocation>
        <location evidence="4">Secreted</location>
    </subcellularLocation>
</comment>
<comment type="cofactor">
    <cofactor evidence="3">
        <name>heme b</name>
        <dbReference type="ChEBI" id="CHEBI:60344"/>
    </cofactor>
</comment>
<evidence type="ECO:0000256" key="10">
    <source>
        <dbReference type="ARBA" id="ARBA00023004"/>
    </source>
</evidence>
<dbReference type="PRINTS" id="PR00461">
    <property type="entry name" value="PLPEROXIDASE"/>
</dbReference>
<evidence type="ECO:0000256" key="1">
    <source>
        <dbReference type="ARBA" id="ARBA00000189"/>
    </source>
</evidence>
<evidence type="ECO:0000256" key="12">
    <source>
        <dbReference type="PIRSR" id="PIRSR600823-2"/>
    </source>
</evidence>
<dbReference type="PANTHER" id="PTHR31517">
    <property type="match status" value="1"/>
</dbReference>
<dbReference type="PANTHER" id="PTHR31517:SF84">
    <property type="entry name" value="PEROXIDASE"/>
    <property type="match status" value="1"/>
</dbReference>
<keyword evidence="7" id="KW-0479">Metal-binding</keyword>
<proteinExistence type="inferred from homology"/>
<evidence type="ECO:0000256" key="3">
    <source>
        <dbReference type="ARBA" id="ARBA00001970"/>
    </source>
</evidence>
<organism evidence="16 17">
    <name type="scientific">Panicum miliaceum</name>
    <name type="common">Proso millet</name>
    <name type="synonym">Broomcorn millet</name>
    <dbReference type="NCBI Taxonomy" id="4540"/>
    <lineage>
        <taxon>Eukaryota</taxon>
        <taxon>Viridiplantae</taxon>
        <taxon>Streptophyta</taxon>
        <taxon>Embryophyta</taxon>
        <taxon>Tracheophyta</taxon>
        <taxon>Spermatophyta</taxon>
        <taxon>Magnoliopsida</taxon>
        <taxon>Liliopsida</taxon>
        <taxon>Poales</taxon>
        <taxon>Poaceae</taxon>
        <taxon>PACMAD clade</taxon>
        <taxon>Panicoideae</taxon>
        <taxon>Panicodae</taxon>
        <taxon>Paniceae</taxon>
        <taxon>Panicinae</taxon>
        <taxon>Panicum</taxon>
        <taxon>Panicum sect. Panicum</taxon>
    </lineage>
</organism>
<keyword evidence="8" id="KW-0106">Calcium</keyword>
<dbReference type="GO" id="GO:0140825">
    <property type="term" value="F:lactoperoxidase activity"/>
    <property type="evidence" value="ECO:0007669"/>
    <property type="project" value="UniProtKB-EC"/>
</dbReference>
<dbReference type="STRING" id="4540.A0A3L6SDG5"/>
<dbReference type="GO" id="GO:0005576">
    <property type="term" value="C:extracellular region"/>
    <property type="evidence" value="ECO:0007669"/>
    <property type="project" value="UniProtKB-SubCell"/>
</dbReference>
<comment type="caution">
    <text evidence="16">The sequence shown here is derived from an EMBL/GenBank/DDBJ whole genome shotgun (WGS) entry which is preliminary data.</text>
</comment>
<evidence type="ECO:0000256" key="4">
    <source>
        <dbReference type="ARBA" id="ARBA00004613"/>
    </source>
</evidence>
<keyword evidence="17" id="KW-1185">Reference proteome</keyword>
<feature type="region of interest" description="Disordered" evidence="14">
    <location>
        <begin position="1"/>
        <end position="21"/>
    </location>
</feature>
<reference evidence="17" key="1">
    <citation type="journal article" date="2019" name="Nat. Commun.">
        <title>The genome of broomcorn millet.</title>
        <authorList>
            <person name="Zou C."/>
            <person name="Miki D."/>
            <person name="Li D."/>
            <person name="Tang Q."/>
            <person name="Xiao L."/>
            <person name="Rajput S."/>
            <person name="Deng P."/>
            <person name="Jia W."/>
            <person name="Huang R."/>
            <person name="Zhang M."/>
            <person name="Sun Y."/>
            <person name="Hu J."/>
            <person name="Fu X."/>
            <person name="Schnable P.S."/>
            <person name="Li F."/>
            <person name="Zhang H."/>
            <person name="Feng B."/>
            <person name="Zhu X."/>
            <person name="Liu R."/>
            <person name="Schnable J.C."/>
            <person name="Zhu J.-K."/>
            <person name="Zhang H."/>
        </authorList>
    </citation>
    <scope>NUCLEOTIDE SEQUENCE [LARGE SCALE GENOMIC DNA]</scope>
</reference>
<dbReference type="GO" id="GO:0042744">
    <property type="term" value="P:hydrogen peroxide catabolic process"/>
    <property type="evidence" value="ECO:0007669"/>
    <property type="project" value="UniProtKB-KW"/>
</dbReference>
<evidence type="ECO:0000256" key="7">
    <source>
        <dbReference type="ARBA" id="ARBA00022723"/>
    </source>
</evidence>
<dbReference type="Gene3D" id="1.10.520.10">
    <property type="match status" value="1"/>
</dbReference>
<evidence type="ECO:0000256" key="2">
    <source>
        <dbReference type="ARBA" id="ARBA00001913"/>
    </source>
</evidence>
<sequence>MDGWIDAQSGGPRYDVPGGRRDGTVSMASKVPDNIPALTFNLDQLTQSFAAKGLTQEDMVTLSGGELSGNTASECAASVQLHHNNRDASTTEHAAASAPIGRDASEDDSFLVLWSATTDGASAGCVADGEPCGASVLPR</sequence>
<comment type="cofactor">
    <cofactor evidence="2">
        <name>Ca(2+)</name>
        <dbReference type="ChEBI" id="CHEBI:29108"/>
    </cofactor>
</comment>
<dbReference type="GO" id="GO:0046872">
    <property type="term" value="F:metal ion binding"/>
    <property type="evidence" value="ECO:0007669"/>
    <property type="project" value="UniProtKB-KW"/>
</dbReference>
<dbReference type="Proteomes" id="UP000275267">
    <property type="component" value="Unassembled WGS sequence"/>
</dbReference>
<dbReference type="InterPro" id="IPR000823">
    <property type="entry name" value="Peroxidase_pln"/>
</dbReference>